<evidence type="ECO:0000256" key="3">
    <source>
        <dbReference type="RuleBase" id="RU003476"/>
    </source>
</evidence>
<name>A0A0W0HNX6_PSEFL</name>
<dbReference type="GO" id="GO:0016787">
    <property type="term" value="F:hydrolase activity"/>
    <property type="evidence" value="ECO:0007669"/>
    <property type="project" value="UniProtKB-KW"/>
</dbReference>
<sequence length="155" mass="17442">MPRKRLAARLLVISPSNRLLLFKIQYQAGVLAGMSYWATPGGKLKDEESFEAAAVRELYEETGIEVPFVGRCIAHREFLWQMPDGEHVLAVENYFTVHTGTEQCSCAQWSAREREAVCEVRWWSSGELAACHEEVFPPDLNNLFGRALVIAPGES</sequence>
<evidence type="ECO:0000313" key="6">
    <source>
        <dbReference type="Proteomes" id="UP000054197"/>
    </source>
</evidence>
<reference evidence="5 6" key="1">
    <citation type="submission" date="2015-09" db="EMBL/GenBank/DDBJ databases">
        <title>Genome sequence of ICMP 11288.</title>
        <authorList>
            <person name="Visnovsky S."/>
            <person name="Lu A."/>
            <person name="Panda P."/>
            <person name="Pitman A."/>
        </authorList>
    </citation>
    <scope>NUCLEOTIDE SEQUENCE [LARGE SCALE GENOMIC DNA]</scope>
    <source>
        <strain evidence="5 6">ICMP 11288</strain>
    </source>
</reference>
<evidence type="ECO:0000256" key="2">
    <source>
        <dbReference type="ARBA" id="ARBA00022801"/>
    </source>
</evidence>
<dbReference type="Gene3D" id="3.90.79.10">
    <property type="entry name" value="Nucleoside Triphosphate Pyrophosphohydrolase"/>
    <property type="match status" value="1"/>
</dbReference>
<comment type="caution">
    <text evidence="5">The sequence shown here is derived from an EMBL/GenBank/DDBJ whole genome shotgun (WGS) entry which is preliminary data.</text>
</comment>
<keyword evidence="2 3" id="KW-0378">Hydrolase</keyword>
<dbReference type="CDD" id="cd04685">
    <property type="entry name" value="NUDIX_Hydrolase"/>
    <property type="match status" value="1"/>
</dbReference>
<accession>A0A0W0HNX6</accession>
<dbReference type="SUPFAM" id="SSF55811">
    <property type="entry name" value="Nudix"/>
    <property type="match status" value="1"/>
</dbReference>
<gene>
    <name evidence="5" type="ORF">AO063_14560</name>
</gene>
<dbReference type="InterPro" id="IPR000086">
    <property type="entry name" value="NUDIX_hydrolase_dom"/>
</dbReference>
<evidence type="ECO:0000256" key="1">
    <source>
        <dbReference type="ARBA" id="ARBA00001946"/>
    </source>
</evidence>
<proteinExistence type="inferred from homology"/>
<dbReference type="Pfam" id="PF00293">
    <property type="entry name" value="NUDIX"/>
    <property type="match status" value="1"/>
</dbReference>
<comment type="similarity">
    <text evidence="3">Belongs to the Nudix hydrolase family.</text>
</comment>
<comment type="cofactor">
    <cofactor evidence="1">
        <name>Mg(2+)</name>
        <dbReference type="ChEBI" id="CHEBI:18420"/>
    </cofactor>
</comment>
<dbReference type="InterPro" id="IPR020476">
    <property type="entry name" value="Nudix_hydrolase"/>
</dbReference>
<dbReference type="AlphaFoldDB" id="A0A0W0HNX6"/>
<dbReference type="RefSeq" id="WP_058421006.1">
    <property type="nucleotide sequence ID" value="NZ_LKEF01000029.1"/>
</dbReference>
<dbReference type="PRINTS" id="PR00502">
    <property type="entry name" value="NUDIXFAMILY"/>
</dbReference>
<protein>
    <recommendedName>
        <fullName evidence="4">Nudix hydrolase domain-containing protein</fullName>
    </recommendedName>
</protein>
<dbReference type="Proteomes" id="UP000054197">
    <property type="component" value="Unassembled WGS sequence"/>
</dbReference>
<organism evidence="5 6">
    <name type="scientific">Pseudomonas fluorescens ICMP 11288</name>
    <dbReference type="NCBI Taxonomy" id="1198309"/>
    <lineage>
        <taxon>Bacteria</taxon>
        <taxon>Pseudomonadati</taxon>
        <taxon>Pseudomonadota</taxon>
        <taxon>Gammaproteobacteria</taxon>
        <taxon>Pseudomonadales</taxon>
        <taxon>Pseudomonadaceae</taxon>
        <taxon>Pseudomonas</taxon>
    </lineage>
</organism>
<dbReference type="PROSITE" id="PS00893">
    <property type="entry name" value="NUDIX_BOX"/>
    <property type="match status" value="1"/>
</dbReference>
<evidence type="ECO:0000259" key="4">
    <source>
        <dbReference type="PROSITE" id="PS51462"/>
    </source>
</evidence>
<dbReference type="EMBL" id="LKEF01000029">
    <property type="protein sequence ID" value="KTB62496.1"/>
    <property type="molecule type" value="Genomic_DNA"/>
</dbReference>
<dbReference type="PANTHER" id="PTHR43046:SF14">
    <property type="entry name" value="MUTT_NUDIX FAMILY PROTEIN"/>
    <property type="match status" value="1"/>
</dbReference>
<dbReference type="InterPro" id="IPR020084">
    <property type="entry name" value="NUDIX_hydrolase_CS"/>
</dbReference>
<feature type="domain" description="Nudix hydrolase" evidence="4">
    <location>
        <begin position="3"/>
        <end position="144"/>
    </location>
</feature>
<evidence type="ECO:0000313" key="5">
    <source>
        <dbReference type="EMBL" id="KTB62496.1"/>
    </source>
</evidence>
<dbReference type="InterPro" id="IPR015797">
    <property type="entry name" value="NUDIX_hydrolase-like_dom_sf"/>
</dbReference>
<dbReference type="PROSITE" id="PS51462">
    <property type="entry name" value="NUDIX"/>
    <property type="match status" value="1"/>
</dbReference>
<dbReference type="PANTHER" id="PTHR43046">
    <property type="entry name" value="GDP-MANNOSE MANNOSYL HYDROLASE"/>
    <property type="match status" value="1"/>
</dbReference>